<name>A0A1G7KPG9_9BACL</name>
<keyword evidence="2" id="KW-1185">Reference proteome</keyword>
<proteinExistence type="predicted"/>
<gene>
    <name evidence="1" type="ORF">SAMN04488542_11011</name>
</gene>
<dbReference type="Pfam" id="PF14091">
    <property type="entry name" value="DUF4269"/>
    <property type="match status" value="1"/>
</dbReference>
<accession>A0A1G7KPG9</accession>
<dbReference type="STRING" id="670482.SAMN04488542_11011"/>
<organism evidence="1 2">
    <name type="scientific">Fontibacillus panacisegetis</name>
    <dbReference type="NCBI Taxonomy" id="670482"/>
    <lineage>
        <taxon>Bacteria</taxon>
        <taxon>Bacillati</taxon>
        <taxon>Bacillota</taxon>
        <taxon>Bacilli</taxon>
        <taxon>Bacillales</taxon>
        <taxon>Paenibacillaceae</taxon>
        <taxon>Fontibacillus</taxon>
    </lineage>
</organism>
<dbReference type="SUPFAM" id="SSF81301">
    <property type="entry name" value="Nucleotidyltransferase"/>
    <property type="match status" value="1"/>
</dbReference>
<dbReference type="EMBL" id="FNBG01000010">
    <property type="protein sequence ID" value="SDF38659.1"/>
    <property type="molecule type" value="Genomic_DNA"/>
</dbReference>
<dbReference type="Proteomes" id="UP000198972">
    <property type="component" value="Unassembled WGS sequence"/>
</dbReference>
<evidence type="ECO:0000313" key="2">
    <source>
        <dbReference type="Proteomes" id="UP000198972"/>
    </source>
</evidence>
<sequence length="187" mass="22033">MIDEWKNIEYLKSGTPTQMEVYQLLKKHKLLELLQDYSPILVGTVPIGVHIQSSDLDIICEVRNFEKFEKAVKAHFKHLADFSFIRRVVEGIERVKINFTIEGWPIEIFGQNKPTHEQNGFIHMIIEDRMLKLFGKQFKEQIIKLKREGLKTEPAFANLLQLEGDPYLTLLEMSNWTDEELKNNYRI</sequence>
<evidence type="ECO:0008006" key="3">
    <source>
        <dbReference type="Google" id="ProtNLM"/>
    </source>
</evidence>
<protein>
    <recommendedName>
        <fullName evidence="3">DUF4269 domain-containing protein</fullName>
    </recommendedName>
</protein>
<evidence type="ECO:0000313" key="1">
    <source>
        <dbReference type="EMBL" id="SDF38659.1"/>
    </source>
</evidence>
<dbReference type="InterPro" id="IPR025365">
    <property type="entry name" value="DUF4269"/>
</dbReference>
<dbReference type="InterPro" id="IPR043519">
    <property type="entry name" value="NT_sf"/>
</dbReference>
<dbReference type="AlphaFoldDB" id="A0A1G7KPG9"/>
<reference evidence="1 2" key="1">
    <citation type="submission" date="2016-10" db="EMBL/GenBank/DDBJ databases">
        <authorList>
            <person name="de Groot N.N."/>
        </authorList>
    </citation>
    <scope>NUCLEOTIDE SEQUENCE [LARGE SCALE GENOMIC DNA]</scope>
    <source>
        <strain evidence="1 2">DSM 28129</strain>
    </source>
</reference>
<dbReference type="RefSeq" id="WP_245742329.1">
    <property type="nucleotide sequence ID" value="NZ_FNBG01000010.1"/>
</dbReference>